<keyword evidence="2" id="KW-1185">Reference proteome</keyword>
<protein>
    <submittedName>
        <fullName evidence="1">Uncharacterized protein</fullName>
    </submittedName>
</protein>
<dbReference type="EMBL" id="JAAOXG010000022">
    <property type="protein sequence ID" value="NNJ30590.1"/>
    <property type="molecule type" value="Genomic_DNA"/>
</dbReference>
<evidence type="ECO:0000313" key="1">
    <source>
        <dbReference type="EMBL" id="NNJ30590.1"/>
    </source>
</evidence>
<dbReference type="RefSeq" id="WP_170821770.1">
    <property type="nucleotide sequence ID" value="NZ_JAAOXG010000022.1"/>
</dbReference>
<accession>A0ABX1VT53</accession>
<organism evidence="1 2">
    <name type="scientific">Lacrimispora defluvii</name>
    <dbReference type="NCBI Taxonomy" id="2719233"/>
    <lineage>
        <taxon>Bacteria</taxon>
        <taxon>Bacillati</taxon>
        <taxon>Bacillota</taxon>
        <taxon>Clostridia</taxon>
        <taxon>Lachnospirales</taxon>
        <taxon>Lachnospiraceae</taxon>
        <taxon>Lacrimispora</taxon>
    </lineage>
</organism>
<evidence type="ECO:0000313" key="2">
    <source>
        <dbReference type="Proteomes" id="UP000539052"/>
    </source>
</evidence>
<gene>
    <name evidence="1" type="ORF">G9470_12425</name>
</gene>
<comment type="caution">
    <text evidence="1">The sequence shown here is derived from an EMBL/GenBank/DDBJ whole genome shotgun (WGS) entry which is preliminary data.</text>
</comment>
<reference evidence="1 2" key="1">
    <citation type="submission" date="2020-03" db="EMBL/GenBank/DDBJ databases">
        <title>Genome Sequence of industrial isolate, B5A.</title>
        <authorList>
            <person name="Sharma S."/>
            <person name="Patil P.B."/>
            <person name="Korpole S."/>
        </authorList>
    </citation>
    <scope>NUCLEOTIDE SEQUENCE [LARGE SCALE GENOMIC DNA]</scope>
    <source>
        <strain evidence="1 2">PI-S10-B5A</strain>
    </source>
</reference>
<dbReference type="Proteomes" id="UP000539052">
    <property type="component" value="Unassembled WGS sequence"/>
</dbReference>
<sequence length="66" mass="7252">MPVSVPCQLQKIQKPERIFGCRLAGRKEGLDKQASAQAIYTYTLNAAIEFIKILGEKDLTGEGGKE</sequence>
<proteinExistence type="predicted"/>
<name>A0ABX1VT53_9FIRM</name>